<sequence>MTLTVQDITTDHQAYAAGRAETRKRMIPVRAERRVRVGDILVFEFENQATLQYQVQEMVYTERLSDPSDVEHEIEVYGRLMPTSHSLTATMFVELKGTDSVREELRHLAGLQNALSLEIDGETVAAEEIRGPDEDLSVPSETVSVHMFRFPLNDEQRDRFRDPAVTVELAVDHEAYSDSTPIEGATRRSLIADLTLR</sequence>
<accession>E3JBH5</accession>
<dbReference type="InParanoid" id="E3JBH5"/>
<gene>
    <name evidence="1" type="ordered locus">FraEuI1c_1791</name>
</gene>
<keyword evidence="2" id="KW-1185">Reference proteome</keyword>
<proteinExistence type="predicted"/>
<evidence type="ECO:0000313" key="1">
    <source>
        <dbReference type="EMBL" id="ADP79847.1"/>
    </source>
</evidence>
<dbReference type="eggNOG" id="COG0247">
    <property type="taxonomic scope" value="Bacteria"/>
</dbReference>
<dbReference type="HOGENOM" id="CLU_097886_0_0_11"/>
<dbReference type="Proteomes" id="UP000002484">
    <property type="component" value="Chromosome"/>
</dbReference>
<reference evidence="1 2" key="1">
    <citation type="submission" date="2010-10" db="EMBL/GenBank/DDBJ databases">
        <title>Complete sequence of Frankia sp. EuI1c.</title>
        <authorList>
            <consortium name="US DOE Joint Genome Institute"/>
            <person name="Lucas S."/>
            <person name="Copeland A."/>
            <person name="Lapidus A."/>
            <person name="Cheng J.-F."/>
            <person name="Bruce D."/>
            <person name="Goodwin L."/>
            <person name="Pitluck S."/>
            <person name="Chertkov O."/>
            <person name="Detter J.C."/>
            <person name="Han C."/>
            <person name="Tapia R."/>
            <person name="Land M."/>
            <person name="Hauser L."/>
            <person name="Jeffries C."/>
            <person name="Kyrpides N."/>
            <person name="Ivanova N."/>
            <person name="Mikhailova N."/>
            <person name="Beauchemin N."/>
            <person name="Sen A."/>
            <person name="Sur S.A."/>
            <person name="Gtari M."/>
            <person name="Wall L."/>
            <person name="Tisa L."/>
            <person name="Woyke T."/>
        </authorList>
    </citation>
    <scope>NUCLEOTIDE SEQUENCE [LARGE SCALE GENOMIC DNA]</scope>
    <source>
        <strain evidence="2">DSM 45817 / CECT 9037 / EuI1c</strain>
    </source>
</reference>
<dbReference type="OrthoDB" id="9780579at2"/>
<dbReference type="EMBL" id="CP002299">
    <property type="protein sequence ID" value="ADP79847.1"/>
    <property type="molecule type" value="Genomic_DNA"/>
</dbReference>
<organism evidence="1 2">
    <name type="scientific">Pseudofrankia inefficax (strain DSM 45817 / CECT 9037 / DDB 130130 / EuI1c)</name>
    <name type="common">Frankia inefficax</name>
    <dbReference type="NCBI Taxonomy" id="298654"/>
    <lineage>
        <taxon>Bacteria</taxon>
        <taxon>Bacillati</taxon>
        <taxon>Actinomycetota</taxon>
        <taxon>Actinomycetes</taxon>
        <taxon>Frankiales</taxon>
        <taxon>Frankiaceae</taxon>
        <taxon>Pseudofrankia</taxon>
    </lineage>
</organism>
<dbReference type="RefSeq" id="WP_013422966.1">
    <property type="nucleotide sequence ID" value="NC_014666.1"/>
</dbReference>
<dbReference type="KEGG" id="fri:FraEuI1c_1791"/>
<evidence type="ECO:0000313" key="2">
    <source>
        <dbReference type="Proteomes" id="UP000002484"/>
    </source>
</evidence>
<protein>
    <recommendedName>
        <fullName evidence="3">DUF3501 domain-containing protein</fullName>
    </recommendedName>
</protein>
<evidence type="ECO:0008006" key="3">
    <source>
        <dbReference type="Google" id="ProtNLM"/>
    </source>
</evidence>
<name>E3JBH5_PSEI1</name>
<dbReference type="AlphaFoldDB" id="E3JBH5"/>
<dbReference type="InterPro" id="IPR021890">
    <property type="entry name" value="DUF3501"/>
</dbReference>
<dbReference type="Pfam" id="PF12007">
    <property type="entry name" value="DUF3501"/>
    <property type="match status" value="1"/>
</dbReference>
<dbReference type="STRING" id="298654.FraEuI1c_1791"/>